<feature type="transmembrane region" description="Helical" evidence="7">
    <location>
        <begin position="41"/>
        <end position="61"/>
    </location>
</feature>
<evidence type="ECO:0000313" key="10">
    <source>
        <dbReference type="Proteomes" id="UP000600247"/>
    </source>
</evidence>
<comment type="subcellular location">
    <subcellularLocation>
        <location evidence="1">Cell membrane</location>
        <topology evidence="1">Multi-pass membrane protein</topology>
    </subcellularLocation>
</comment>
<dbReference type="SUPFAM" id="SSF103481">
    <property type="entry name" value="Multidrug resistance efflux transporter EmrE"/>
    <property type="match status" value="2"/>
</dbReference>
<evidence type="ECO:0000256" key="2">
    <source>
        <dbReference type="ARBA" id="ARBA00007362"/>
    </source>
</evidence>
<evidence type="ECO:0000256" key="5">
    <source>
        <dbReference type="ARBA" id="ARBA00022989"/>
    </source>
</evidence>
<feature type="transmembrane region" description="Helical" evidence="7">
    <location>
        <begin position="256"/>
        <end position="275"/>
    </location>
</feature>
<dbReference type="AlphaFoldDB" id="A0A917M365"/>
<dbReference type="InterPro" id="IPR050638">
    <property type="entry name" value="AA-Vitamin_Transporters"/>
</dbReference>
<dbReference type="Proteomes" id="UP000600247">
    <property type="component" value="Unassembled WGS sequence"/>
</dbReference>
<name>A0A917M365_9BACL</name>
<evidence type="ECO:0000256" key="1">
    <source>
        <dbReference type="ARBA" id="ARBA00004651"/>
    </source>
</evidence>
<gene>
    <name evidence="9" type="primary">ycxC</name>
    <name evidence="9" type="ORF">GCM10010918_35900</name>
</gene>
<feature type="domain" description="EamA" evidence="8">
    <location>
        <begin position="155"/>
        <end position="297"/>
    </location>
</feature>
<dbReference type="Gene3D" id="1.10.3730.20">
    <property type="match status" value="1"/>
</dbReference>
<keyword evidence="3" id="KW-1003">Cell membrane</keyword>
<dbReference type="EMBL" id="BMHY01000007">
    <property type="protein sequence ID" value="GGG76224.1"/>
    <property type="molecule type" value="Genomic_DNA"/>
</dbReference>
<dbReference type="InterPro" id="IPR000620">
    <property type="entry name" value="EamA_dom"/>
</dbReference>
<dbReference type="GO" id="GO:0005886">
    <property type="term" value="C:plasma membrane"/>
    <property type="evidence" value="ECO:0007669"/>
    <property type="project" value="UniProtKB-SubCell"/>
</dbReference>
<feature type="transmembrane region" description="Helical" evidence="7">
    <location>
        <begin position="73"/>
        <end position="90"/>
    </location>
</feature>
<evidence type="ECO:0000259" key="8">
    <source>
        <dbReference type="Pfam" id="PF00892"/>
    </source>
</evidence>
<protein>
    <submittedName>
        <fullName evidence="9">Transporter YcxC</fullName>
    </submittedName>
</protein>
<organism evidence="9 10">
    <name type="scientific">Paenibacillus radicis</name>
    <name type="common">ex Gao et al. 2016</name>
    <dbReference type="NCBI Taxonomy" id="1737354"/>
    <lineage>
        <taxon>Bacteria</taxon>
        <taxon>Bacillati</taxon>
        <taxon>Bacillota</taxon>
        <taxon>Bacilli</taxon>
        <taxon>Bacillales</taxon>
        <taxon>Paenibacillaceae</taxon>
        <taxon>Paenibacillus</taxon>
    </lineage>
</organism>
<evidence type="ECO:0000256" key="3">
    <source>
        <dbReference type="ARBA" id="ARBA00022475"/>
    </source>
</evidence>
<feature type="transmembrane region" description="Helical" evidence="7">
    <location>
        <begin position="12"/>
        <end position="35"/>
    </location>
</feature>
<feature type="transmembrane region" description="Helical" evidence="7">
    <location>
        <begin position="281"/>
        <end position="298"/>
    </location>
</feature>
<comment type="similarity">
    <text evidence="2">Belongs to the EamA transporter family.</text>
</comment>
<feature type="transmembrane region" description="Helical" evidence="7">
    <location>
        <begin position="126"/>
        <end position="145"/>
    </location>
</feature>
<dbReference type="RefSeq" id="WP_188890579.1">
    <property type="nucleotide sequence ID" value="NZ_BMHY01000007.1"/>
</dbReference>
<dbReference type="PANTHER" id="PTHR32322">
    <property type="entry name" value="INNER MEMBRANE TRANSPORTER"/>
    <property type="match status" value="1"/>
</dbReference>
<feature type="domain" description="EamA" evidence="8">
    <location>
        <begin position="9"/>
        <end position="142"/>
    </location>
</feature>
<evidence type="ECO:0000256" key="7">
    <source>
        <dbReference type="SAM" id="Phobius"/>
    </source>
</evidence>
<sequence length="316" mass="34474">MNTTRVHASAYLAAITYAVFIGFSFLFVKVTVAAAHPLDVLAHRFTIGFIAVAIPCLFGWVRIRIKLRDLWRIAPLALFSPVLFFFFQTYGMINASSSEGGIILATVPIFTLLLASFFLKERTSLIQKLSLILSVAGVVFIFVMNDGSGLNAANMKGLLLLLLSAVSFAGYSVLTRPLAQKYAPMEITLVTTGIGFIGFLAVSLIRHAAEGTLQPFFQPFAEPSYVLALFYLGVVSSVGTTLLSSFALSRLEASKVSVFSNLSTLISIMAGALILKEQITVYHVLGAIMIIVGVLGTNKKQQLRHQTNRPMREIER</sequence>
<feature type="transmembrane region" description="Helical" evidence="7">
    <location>
        <begin position="102"/>
        <end position="119"/>
    </location>
</feature>
<feature type="transmembrane region" description="Helical" evidence="7">
    <location>
        <begin position="225"/>
        <end position="249"/>
    </location>
</feature>
<reference evidence="9 10" key="1">
    <citation type="journal article" date="2014" name="Int. J. Syst. Evol. Microbiol.">
        <title>Complete genome sequence of Corynebacterium casei LMG S-19264T (=DSM 44701T), isolated from a smear-ripened cheese.</title>
        <authorList>
            <consortium name="US DOE Joint Genome Institute (JGI-PGF)"/>
            <person name="Walter F."/>
            <person name="Albersmeier A."/>
            <person name="Kalinowski J."/>
            <person name="Ruckert C."/>
        </authorList>
    </citation>
    <scope>NUCLEOTIDE SEQUENCE [LARGE SCALE GENOMIC DNA]</scope>
    <source>
        <strain evidence="9 10">CGMCC 1.15286</strain>
    </source>
</reference>
<keyword evidence="6 7" id="KW-0472">Membrane</keyword>
<accession>A0A917M365</accession>
<comment type="caution">
    <text evidence="9">The sequence shown here is derived from an EMBL/GenBank/DDBJ whole genome shotgun (WGS) entry which is preliminary data.</text>
</comment>
<keyword evidence="10" id="KW-1185">Reference proteome</keyword>
<feature type="transmembrane region" description="Helical" evidence="7">
    <location>
        <begin position="157"/>
        <end position="175"/>
    </location>
</feature>
<feature type="transmembrane region" description="Helical" evidence="7">
    <location>
        <begin position="187"/>
        <end position="205"/>
    </location>
</feature>
<proteinExistence type="inferred from homology"/>
<evidence type="ECO:0000256" key="4">
    <source>
        <dbReference type="ARBA" id="ARBA00022692"/>
    </source>
</evidence>
<keyword evidence="4 7" id="KW-0812">Transmembrane</keyword>
<dbReference type="InterPro" id="IPR037185">
    <property type="entry name" value="EmrE-like"/>
</dbReference>
<dbReference type="PANTHER" id="PTHR32322:SF18">
    <property type="entry name" value="S-ADENOSYLMETHIONINE_S-ADENOSYLHOMOCYSTEINE TRANSPORTER"/>
    <property type="match status" value="1"/>
</dbReference>
<dbReference type="Pfam" id="PF00892">
    <property type="entry name" value="EamA"/>
    <property type="match status" value="2"/>
</dbReference>
<keyword evidence="5 7" id="KW-1133">Transmembrane helix</keyword>
<evidence type="ECO:0000313" key="9">
    <source>
        <dbReference type="EMBL" id="GGG76224.1"/>
    </source>
</evidence>
<evidence type="ECO:0000256" key="6">
    <source>
        <dbReference type="ARBA" id="ARBA00023136"/>
    </source>
</evidence>